<feature type="non-terminal residue" evidence="2">
    <location>
        <position position="1"/>
    </location>
</feature>
<gene>
    <name evidence="2" type="ORF">CT0861_09493</name>
</gene>
<feature type="compositionally biased region" description="Basic and acidic residues" evidence="1">
    <location>
        <begin position="186"/>
        <end position="223"/>
    </location>
</feature>
<dbReference type="Proteomes" id="UP000076552">
    <property type="component" value="Unassembled WGS sequence"/>
</dbReference>
<accession>A0A166QKV5</accession>
<feature type="compositionally biased region" description="Basic and acidic residues" evidence="1">
    <location>
        <begin position="540"/>
        <end position="551"/>
    </location>
</feature>
<feature type="compositionally biased region" description="Basic and acidic residues" evidence="1">
    <location>
        <begin position="149"/>
        <end position="160"/>
    </location>
</feature>
<feature type="compositionally biased region" description="Low complexity" evidence="1">
    <location>
        <begin position="230"/>
        <end position="243"/>
    </location>
</feature>
<evidence type="ECO:0000313" key="2">
    <source>
        <dbReference type="EMBL" id="KZL68060.1"/>
    </source>
</evidence>
<dbReference type="AlphaFoldDB" id="A0A166QKV5"/>
<feature type="region of interest" description="Disordered" evidence="1">
    <location>
        <begin position="1"/>
        <end position="583"/>
    </location>
</feature>
<feature type="compositionally biased region" description="Basic and acidic residues" evidence="1">
    <location>
        <begin position="122"/>
        <end position="132"/>
    </location>
</feature>
<dbReference type="STRING" id="708197.A0A166QKV5"/>
<organism evidence="2 3">
    <name type="scientific">Colletotrichum tofieldiae</name>
    <dbReference type="NCBI Taxonomy" id="708197"/>
    <lineage>
        <taxon>Eukaryota</taxon>
        <taxon>Fungi</taxon>
        <taxon>Dikarya</taxon>
        <taxon>Ascomycota</taxon>
        <taxon>Pezizomycotina</taxon>
        <taxon>Sordariomycetes</taxon>
        <taxon>Hypocreomycetidae</taxon>
        <taxon>Glomerellales</taxon>
        <taxon>Glomerellaceae</taxon>
        <taxon>Colletotrichum</taxon>
        <taxon>Colletotrichum spaethianum species complex</taxon>
    </lineage>
</organism>
<name>A0A166QKV5_9PEZI</name>
<feature type="compositionally biased region" description="Polar residues" evidence="1">
    <location>
        <begin position="553"/>
        <end position="562"/>
    </location>
</feature>
<protein>
    <submittedName>
        <fullName evidence="2">Ser/Arg-related nuclear matrix protein</fullName>
    </submittedName>
</protein>
<sequence length="937" mass="106074">LVLQQHPNMNESRNIEDLLQTGFFTTSRAKTPKPSSSDAPAVPPHVSSTSNILRPASNPDPFVPRSFDPPLRITRRRHFPPPPSVEDEAEALLKEHGSVVSASTDDAPPSRGDAEQYPIIMEVHEHNPERRFVLIPKSASGTEDEDSADDVKRPANESRTPKYAPNGDYEANTGRKYRAPPADDSNGAKRPDLEKKKSRQDLPRIETDVRKEDTRPQKHDRTKSATRVEQQSSDSFSSQNDNRQPGENLLSPQVIKHATGGREKAYYDYSQTGRNGAPRPQRSRSNLGDDRRFDDNYARQASSNPPPARRSNTNVDSPPKESRHLSGDRVGEASRYQRERVVPRGERPQKKDPSPPYDRSDRENASKRTPTYKRDSPRRRDDSGSSSSDYAQTTPRAANDRRRKSIVNQEDRDVLLSPEQLRPSKSGRSRSRPPPPEAVIPSPRGSTKSFADDIPPPPPPRSSQTFPVTREPRDSGDVREKTVPYPEDDLLPRTSRLSVRDPEPSITRARSRSRASTFHNPVIIPAVMPTMPAPAGPRSPTEKRRSPERRPNVAQSAVTAPSTEAWPPAKFDPARNAPVMDGPRGSYRRYSHDTDRGGVPDFPDCPRKKGVVGKADWLSLPRCDNFNICPDCYNGVFLNTEFRNDFMPMLFRPMDKPIACDFGSCGWYHIAWLLTLKNRLTDLRLFYQVANVAGKVTSGAQPCPGDRRITRVWYSIKNPFTQTTMPEFTVCYECAKTIEGLLPNLIGLFVTLHPAAQPTRGVCAMHFNPDRKRFVMYFDALETTSDLALATTQAPNIGKLVTDIESLSVFAECSKDNPVFDQNWHVMQFLPQFTVCGDCFDEVVAPQLKDGNVIARNFYVKPQRLEEASCQLYSTRMRTIFDKACRRNDPKYLETKVLERQKMFAETYKRMAKLEQERSLWAREESKKLLQEWEKWE</sequence>
<proteinExistence type="predicted"/>
<evidence type="ECO:0000313" key="3">
    <source>
        <dbReference type="Proteomes" id="UP000076552"/>
    </source>
</evidence>
<evidence type="ECO:0000256" key="1">
    <source>
        <dbReference type="SAM" id="MobiDB-lite"/>
    </source>
</evidence>
<feature type="compositionally biased region" description="Polar residues" evidence="1">
    <location>
        <begin position="1"/>
        <end position="12"/>
    </location>
</feature>
<keyword evidence="3" id="KW-1185">Reference proteome</keyword>
<comment type="caution">
    <text evidence="2">The sequence shown here is derived from an EMBL/GenBank/DDBJ whole genome shotgun (WGS) entry which is preliminary data.</text>
</comment>
<feature type="compositionally biased region" description="Basic and acidic residues" evidence="1">
    <location>
        <begin position="318"/>
        <end position="383"/>
    </location>
</feature>
<feature type="compositionally biased region" description="Basic and acidic residues" evidence="1">
    <location>
        <begin position="470"/>
        <end position="482"/>
    </location>
</feature>
<dbReference type="EMBL" id="LFIV01000130">
    <property type="protein sequence ID" value="KZL68060.1"/>
    <property type="molecule type" value="Genomic_DNA"/>
</dbReference>
<feature type="compositionally biased region" description="Basic and acidic residues" evidence="1">
    <location>
        <begin position="287"/>
        <end position="297"/>
    </location>
</feature>
<reference evidence="2 3" key="1">
    <citation type="submission" date="2015-06" db="EMBL/GenBank/DDBJ databases">
        <title>Survival trade-offs in plant roots during colonization by closely related pathogenic and mutualistic fungi.</title>
        <authorList>
            <person name="Hacquard S."/>
            <person name="Kracher B."/>
            <person name="Hiruma K."/>
            <person name="Weinman A."/>
            <person name="Muench P."/>
            <person name="Garrido Oter R."/>
            <person name="Ver Loren van Themaat E."/>
            <person name="Dallerey J.-F."/>
            <person name="Damm U."/>
            <person name="Henrissat B."/>
            <person name="Lespinet O."/>
            <person name="Thon M."/>
            <person name="Kemen E."/>
            <person name="McHardy A.C."/>
            <person name="Schulze-Lefert P."/>
            <person name="O'Connell R.J."/>
        </authorList>
    </citation>
    <scope>NUCLEOTIDE SEQUENCE [LARGE SCALE GENOMIC DNA]</scope>
    <source>
        <strain evidence="2 3">0861</strain>
    </source>
</reference>
<feature type="compositionally biased region" description="Polar residues" evidence="1">
    <location>
        <begin position="22"/>
        <end position="38"/>
    </location>
</feature>